<keyword evidence="1 2" id="KW-0193">Cuticle</keyword>
<sequence>DNHHIITMKFIILSCLLAVAFCQDVAVPVPVLILSQEHTPSESGAYSHHFESENGISHSATGSVGSAGQLNVEGSYSFTLADGTLAVVTYIANEAGFTAESDILPKAVEKIHPDPPHVVELLRIAQEQREQGVQFDNR</sequence>
<dbReference type="PROSITE" id="PS51155">
    <property type="entry name" value="CHIT_BIND_RR_2"/>
    <property type="match status" value="1"/>
</dbReference>
<dbReference type="GO" id="GO:0062129">
    <property type="term" value="C:chitin-based extracellular matrix"/>
    <property type="evidence" value="ECO:0007669"/>
    <property type="project" value="TreeGrafter"/>
</dbReference>
<reference evidence="4 5" key="1">
    <citation type="submission" date="2024-05" db="EMBL/GenBank/DDBJ databases">
        <authorList>
            <person name="Wallberg A."/>
        </authorList>
    </citation>
    <scope>NUCLEOTIDE SEQUENCE [LARGE SCALE GENOMIC DNA]</scope>
</reference>
<accession>A0AAV2STD8</accession>
<dbReference type="InterPro" id="IPR031311">
    <property type="entry name" value="CHIT_BIND_RR_consensus"/>
</dbReference>
<evidence type="ECO:0000256" key="1">
    <source>
        <dbReference type="ARBA" id="ARBA00022460"/>
    </source>
</evidence>
<organism evidence="4 5">
    <name type="scientific">Meganyctiphanes norvegica</name>
    <name type="common">Northern krill</name>
    <name type="synonym">Thysanopoda norvegica</name>
    <dbReference type="NCBI Taxonomy" id="48144"/>
    <lineage>
        <taxon>Eukaryota</taxon>
        <taxon>Metazoa</taxon>
        <taxon>Ecdysozoa</taxon>
        <taxon>Arthropoda</taxon>
        <taxon>Crustacea</taxon>
        <taxon>Multicrustacea</taxon>
        <taxon>Malacostraca</taxon>
        <taxon>Eumalacostraca</taxon>
        <taxon>Eucarida</taxon>
        <taxon>Euphausiacea</taxon>
        <taxon>Euphausiidae</taxon>
        <taxon>Meganyctiphanes</taxon>
    </lineage>
</organism>
<comment type="caution">
    <text evidence="4">The sequence shown here is derived from an EMBL/GenBank/DDBJ whole genome shotgun (WGS) entry which is preliminary data.</text>
</comment>
<evidence type="ECO:0000313" key="5">
    <source>
        <dbReference type="Proteomes" id="UP001497623"/>
    </source>
</evidence>
<dbReference type="Pfam" id="PF00379">
    <property type="entry name" value="Chitin_bind_4"/>
    <property type="match status" value="1"/>
</dbReference>
<dbReference type="PANTHER" id="PTHR10380:SF173">
    <property type="entry name" value="CUTICULAR PROTEIN 47EF, ISOFORM C-RELATED"/>
    <property type="match status" value="1"/>
</dbReference>
<protein>
    <submittedName>
        <fullName evidence="4">Uncharacterized protein</fullName>
    </submittedName>
</protein>
<proteinExistence type="predicted"/>
<feature type="chain" id="PRO_5043932062" evidence="3">
    <location>
        <begin position="23"/>
        <end position="138"/>
    </location>
</feature>
<dbReference type="InterPro" id="IPR050468">
    <property type="entry name" value="Cuticle_Struct_Prot"/>
</dbReference>
<dbReference type="GO" id="GO:0008010">
    <property type="term" value="F:structural constituent of chitin-based larval cuticle"/>
    <property type="evidence" value="ECO:0007669"/>
    <property type="project" value="TreeGrafter"/>
</dbReference>
<dbReference type="PRINTS" id="PR00947">
    <property type="entry name" value="CUTICLE"/>
</dbReference>
<keyword evidence="5" id="KW-1185">Reference proteome</keyword>
<feature type="non-terminal residue" evidence="4">
    <location>
        <position position="138"/>
    </location>
</feature>
<dbReference type="AlphaFoldDB" id="A0AAV2STD8"/>
<keyword evidence="3" id="KW-0732">Signal</keyword>
<evidence type="ECO:0000313" key="4">
    <source>
        <dbReference type="EMBL" id="CAL4248578.1"/>
    </source>
</evidence>
<dbReference type="Proteomes" id="UP001497623">
    <property type="component" value="Unassembled WGS sequence"/>
</dbReference>
<dbReference type="PROSITE" id="PS00233">
    <property type="entry name" value="CHIT_BIND_RR_1"/>
    <property type="match status" value="1"/>
</dbReference>
<dbReference type="InterPro" id="IPR000618">
    <property type="entry name" value="Insect_cuticle"/>
</dbReference>
<evidence type="ECO:0000256" key="3">
    <source>
        <dbReference type="SAM" id="SignalP"/>
    </source>
</evidence>
<feature type="non-terminal residue" evidence="4">
    <location>
        <position position="1"/>
    </location>
</feature>
<name>A0AAV2STD8_MEGNR</name>
<feature type="signal peptide" evidence="3">
    <location>
        <begin position="1"/>
        <end position="22"/>
    </location>
</feature>
<evidence type="ECO:0000256" key="2">
    <source>
        <dbReference type="PROSITE-ProRule" id="PRU00497"/>
    </source>
</evidence>
<dbReference type="PANTHER" id="PTHR10380">
    <property type="entry name" value="CUTICLE PROTEIN"/>
    <property type="match status" value="1"/>
</dbReference>
<gene>
    <name evidence="4" type="ORF">MNOR_LOCUS41465</name>
</gene>
<dbReference type="EMBL" id="CAXKWB010153725">
    <property type="protein sequence ID" value="CAL4248578.1"/>
    <property type="molecule type" value="Genomic_DNA"/>
</dbReference>